<dbReference type="KEGG" id="lip:LI0669"/>
<dbReference type="AlphaFoldDB" id="Q1MQK4"/>
<feature type="region of interest" description="Disordered" evidence="1">
    <location>
        <begin position="114"/>
        <end position="142"/>
    </location>
</feature>
<evidence type="ECO:0000313" key="2">
    <source>
        <dbReference type="EMBL" id="CAJ54723.1"/>
    </source>
</evidence>
<sequence>MTTFYLLCLLCGKSKVFASDRESSDRQHVKQVKQPLHHSKHKSHQPSGKEIQKKVEKIEEAKKLLEDLRSQQVSTHETKEGLNASFQTVKQAQTVLGILESELKEMLGKYFSSVSSSERDEDLSSHTISKQKGKTDPHKIKK</sequence>
<feature type="region of interest" description="Disordered" evidence="1">
    <location>
        <begin position="20"/>
        <end position="53"/>
    </location>
</feature>
<dbReference type="EMBL" id="AM180252">
    <property type="protein sequence ID" value="CAJ54723.1"/>
    <property type="molecule type" value="Genomic_DNA"/>
</dbReference>
<proteinExistence type="predicted"/>
<reference evidence="2 3" key="1">
    <citation type="submission" date="2005-11" db="EMBL/GenBank/DDBJ databases">
        <title>The complete genome sequence of Lawsonia intracellularis: the causative agent of proliferative enteropathy.</title>
        <authorList>
            <person name="Kaur K."/>
            <person name="Zhang Q."/>
            <person name="Beckler D."/>
            <person name="Munir S."/>
            <person name="Li L."/>
            <person name="Kinsley K."/>
            <person name="Herron L."/>
            <person name="Peterson A."/>
            <person name="May B."/>
            <person name="Singh S."/>
            <person name="Gebhart C."/>
            <person name="Kapur V."/>
        </authorList>
    </citation>
    <scope>NUCLEOTIDE SEQUENCE [LARGE SCALE GENOMIC DNA]</scope>
    <source>
        <strain evidence="2 3">PHE/MN1-00</strain>
    </source>
</reference>
<evidence type="ECO:0000313" key="3">
    <source>
        <dbReference type="Proteomes" id="UP000002430"/>
    </source>
</evidence>
<feature type="compositionally biased region" description="Basic and acidic residues" evidence="1">
    <location>
        <begin position="133"/>
        <end position="142"/>
    </location>
</feature>
<dbReference type="Proteomes" id="UP000002430">
    <property type="component" value="Chromosome"/>
</dbReference>
<evidence type="ECO:0000256" key="1">
    <source>
        <dbReference type="SAM" id="MobiDB-lite"/>
    </source>
</evidence>
<gene>
    <name evidence="2" type="ordered locus">LI0669</name>
</gene>
<keyword evidence="3" id="KW-1185">Reference proteome</keyword>
<dbReference type="HOGENOM" id="CLU_1819890_0_0_7"/>
<feature type="non-terminal residue" evidence="2">
    <location>
        <position position="142"/>
    </location>
</feature>
<organism evidence="2 3">
    <name type="scientific">Lawsonia intracellularis (strain PHE/MN1-00)</name>
    <dbReference type="NCBI Taxonomy" id="363253"/>
    <lineage>
        <taxon>Bacteria</taxon>
        <taxon>Pseudomonadati</taxon>
        <taxon>Thermodesulfobacteriota</taxon>
        <taxon>Desulfovibrionia</taxon>
        <taxon>Desulfovibrionales</taxon>
        <taxon>Desulfovibrionaceae</taxon>
        <taxon>Lawsonia</taxon>
    </lineage>
</organism>
<protein>
    <submittedName>
        <fullName evidence="2">NA</fullName>
    </submittedName>
</protein>
<accession>Q1MQK4</accession>
<feature type="compositionally biased region" description="Basic residues" evidence="1">
    <location>
        <begin position="29"/>
        <end position="44"/>
    </location>
</feature>
<name>Q1MQK4_LAWIP</name>